<dbReference type="AlphaFoldDB" id="A0A392TFZ2"/>
<evidence type="ECO:0000313" key="1">
    <source>
        <dbReference type="EMBL" id="MCI59046.1"/>
    </source>
</evidence>
<name>A0A392TFZ2_9FABA</name>
<reference evidence="1 2" key="1">
    <citation type="journal article" date="2018" name="Front. Plant Sci.">
        <title>Red Clover (Trifolium pratense) and Zigzag Clover (T. medium) - A Picture of Genomic Similarities and Differences.</title>
        <authorList>
            <person name="Dluhosova J."/>
            <person name="Istvanek J."/>
            <person name="Nedelnik J."/>
            <person name="Repkova J."/>
        </authorList>
    </citation>
    <scope>NUCLEOTIDE SEQUENCE [LARGE SCALE GENOMIC DNA]</scope>
    <source>
        <strain evidence="2">cv. 10/8</strain>
        <tissue evidence="1">Leaf</tissue>
    </source>
</reference>
<comment type="caution">
    <text evidence="1">The sequence shown here is derived from an EMBL/GenBank/DDBJ whole genome shotgun (WGS) entry which is preliminary data.</text>
</comment>
<keyword evidence="2" id="KW-1185">Reference proteome</keyword>
<organism evidence="1 2">
    <name type="scientific">Trifolium medium</name>
    <dbReference type="NCBI Taxonomy" id="97028"/>
    <lineage>
        <taxon>Eukaryota</taxon>
        <taxon>Viridiplantae</taxon>
        <taxon>Streptophyta</taxon>
        <taxon>Embryophyta</taxon>
        <taxon>Tracheophyta</taxon>
        <taxon>Spermatophyta</taxon>
        <taxon>Magnoliopsida</taxon>
        <taxon>eudicotyledons</taxon>
        <taxon>Gunneridae</taxon>
        <taxon>Pentapetalae</taxon>
        <taxon>rosids</taxon>
        <taxon>fabids</taxon>
        <taxon>Fabales</taxon>
        <taxon>Fabaceae</taxon>
        <taxon>Papilionoideae</taxon>
        <taxon>50 kb inversion clade</taxon>
        <taxon>NPAAA clade</taxon>
        <taxon>Hologalegina</taxon>
        <taxon>IRL clade</taxon>
        <taxon>Trifolieae</taxon>
        <taxon>Trifolium</taxon>
    </lineage>
</organism>
<proteinExistence type="predicted"/>
<feature type="non-terminal residue" evidence="1">
    <location>
        <position position="1"/>
    </location>
</feature>
<sequence length="45" mass="4852">YPANWMANLVRGVIVLTSSGFSPLSIAVVEDRTVILPTKSSANLY</sequence>
<evidence type="ECO:0000313" key="2">
    <source>
        <dbReference type="Proteomes" id="UP000265520"/>
    </source>
</evidence>
<dbReference type="EMBL" id="LXQA010556245">
    <property type="protein sequence ID" value="MCI59046.1"/>
    <property type="molecule type" value="Genomic_DNA"/>
</dbReference>
<protein>
    <submittedName>
        <fullName evidence="1">Uncharacterized protein</fullName>
    </submittedName>
</protein>
<accession>A0A392TFZ2</accession>
<dbReference type="Proteomes" id="UP000265520">
    <property type="component" value="Unassembled WGS sequence"/>
</dbReference>